<feature type="region of interest" description="Disordered" evidence="6">
    <location>
        <begin position="602"/>
        <end position="628"/>
    </location>
</feature>
<dbReference type="InParanoid" id="K1X071"/>
<evidence type="ECO:0000256" key="2">
    <source>
        <dbReference type="ARBA" id="ARBA00022618"/>
    </source>
</evidence>
<dbReference type="GO" id="GO:0005634">
    <property type="term" value="C:nucleus"/>
    <property type="evidence" value="ECO:0007669"/>
    <property type="project" value="UniProtKB-SubCell"/>
</dbReference>
<dbReference type="PANTHER" id="PTHR12663">
    <property type="entry name" value="ANDROGEN INDUCED INHIBITOR OF PROLIFERATION AS3 / PDS5-RELATED"/>
    <property type="match status" value="1"/>
</dbReference>
<dbReference type="KEGG" id="mbe:MBM_03365"/>
<dbReference type="InterPro" id="IPR039776">
    <property type="entry name" value="Pds5"/>
</dbReference>
<dbReference type="GO" id="GO:0006281">
    <property type="term" value="P:DNA repair"/>
    <property type="evidence" value="ECO:0007669"/>
    <property type="project" value="TreeGrafter"/>
</dbReference>
<feature type="compositionally biased region" description="Acidic residues" evidence="6">
    <location>
        <begin position="1465"/>
        <end position="1476"/>
    </location>
</feature>
<keyword evidence="3" id="KW-0498">Mitosis</keyword>
<dbReference type="GO" id="GO:0007064">
    <property type="term" value="P:mitotic sister chromatid cohesion"/>
    <property type="evidence" value="ECO:0007669"/>
    <property type="project" value="InterPro"/>
</dbReference>
<evidence type="ECO:0000256" key="6">
    <source>
        <dbReference type="SAM" id="MobiDB-lite"/>
    </source>
</evidence>
<name>K1X071_MARBU</name>
<proteinExistence type="predicted"/>
<dbReference type="GO" id="GO:0000785">
    <property type="term" value="C:chromatin"/>
    <property type="evidence" value="ECO:0007669"/>
    <property type="project" value="TreeGrafter"/>
</dbReference>
<feature type="compositionally biased region" description="Low complexity" evidence="6">
    <location>
        <begin position="1514"/>
        <end position="1525"/>
    </location>
</feature>
<feature type="compositionally biased region" description="Acidic residues" evidence="6">
    <location>
        <begin position="1407"/>
        <end position="1435"/>
    </location>
</feature>
<dbReference type="OMA" id="YPPAYNM"/>
<accession>K1X071</accession>
<feature type="region of interest" description="Disordered" evidence="6">
    <location>
        <begin position="1"/>
        <end position="29"/>
    </location>
</feature>
<dbReference type="InterPro" id="IPR016024">
    <property type="entry name" value="ARM-type_fold"/>
</dbReference>
<dbReference type="InterPro" id="IPR011989">
    <property type="entry name" value="ARM-like"/>
</dbReference>
<dbReference type="eggNOG" id="KOG1525">
    <property type="taxonomic scope" value="Eukaryota"/>
</dbReference>
<protein>
    <submittedName>
        <fullName evidence="7">Sister chromatid cohesion and DNA repair protein</fullName>
    </submittedName>
</protein>
<feature type="compositionally biased region" description="Basic residues" evidence="6">
    <location>
        <begin position="1526"/>
        <end position="1538"/>
    </location>
</feature>
<dbReference type="HOGENOM" id="CLU_002562_0_0_1"/>
<comment type="subcellular location">
    <subcellularLocation>
        <location evidence="1">Nucleus</location>
    </subcellularLocation>
</comment>
<dbReference type="Proteomes" id="UP000006753">
    <property type="component" value="Unassembled WGS sequence"/>
</dbReference>
<reference evidence="7 8" key="1">
    <citation type="journal article" date="2012" name="BMC Genomics">
        <title>Sequencing the genome of Marssonina brunnea reveals fungus-poplar co-evolution.</title>
        <authorList>
            <person name="Zhu S."/>
            <person name="Cao Y.-Z."/>
            <person name="Jiang C."/>
            <person name="Tan B.-Y."/>
            <person name="Wang Z."/>
            <person name="Feng S."/>
            <person name="Zhang L."/>
            <person name="Su X.-H."/>
            <person name="Brejova B."/>
            <person name="Vinar T."/>
            <person name="Xu M."/>
            <person name="Wang M.-X."/>
            <person name="Zhang S.-G."/>
            <person name="Huang M.-R."/>
            <person name="Wu R."/>
            <person name="Zhou Y."/>
        </authorList>
    </citation>
    <scope>NUCLEOTIDE SEQUENCE [LARGE SCALE GENOMIC DNA]</scope>
    <source>
        <strain evidence="7 8">MB_m1</strain>
    </source>
</reference>
<feature type="compositionally biased region" description="Basic and acidic residues" evidence="6">
    <location>
        <begin position="1330"/>
        <end position="1341"/>
    </location>
</feature>
<evidence type="ECO:0000313" key="7">
    <source>
        <dbReference type="EMBL" id="EKD18372.1"/>
    </source>
</evidence>
<feature type="compositionally biased region" description="Acidic residues" evidence="6">
    <location>
        <begin position="10"/>
        <end position="29"/>
    </location>
</feature>
<evidence type="ECO:0000256" key="4">
    <source>
        <dbReference type="ARBA" id="ARBA00023242"/>
    </source>
</evidence>
<keyword evidence="2" id="KW-0132">Cell division</keyword>
<evidence type="ECO:0000256" key="3">
    <source>
        <dbReference type="ARBA" id="ARBA00022776"/>
    </source>
</evidence>
<feature type="compositionally biased region" description="Basic and acidic residues" evidence="6">
    <location>
        <begin position="1304"/>
        <end position="1322"/>
    </location>
</feature>
<dbReference type="SUPFAM" id="SSF48371">
    <property type="entry name" value="ARM repeat"/>
    <property type="match status" value="1"/>
</dbReference>
<dbReference type="Pfam" id="PF20168">
    <property type="entry name" value="PDS5"/>
    <property type="match status" value="1"/>
</dbReference>
<evidence type="ECO:0000256" key="1">
    <source>
        <dbReference type="ARBA" id="ARBA00004123"/>
    </source>
</evidence>
<feature type="region of interest" description="Disordered" evidence="6">
    <location>
        <begin position="1277"/>
        <end position="1557"/>
    </location>
</feature>
<dbReference type="PANTHER" id="PTHR12663:SF0">
    <property type="entry name" value="PRECOCIOUS DISSOCIATION OF SISTERS 5, ISOFORM A"/>
    <property type="match status" value="1"/>
</dbReference>
<organism evidence="7 8">
    <name type="scientific">Marssonina brunnea f. sp. multigermtubi (strain MB_m1)</name>
    <name type="common">Marssonina leaf spot fungus</name>
    <dbReference type="NCBI Taxonomy" id="1072389"/>
    <lineage>
        <taxon>Eukaryota</taxon>
        <taxon>Fungi</taxon>
        <taxon>Dikarya</taxon>
        <taxon>Ascomycota</taxon>
        <taxon>Pezizomycotina</taxon>
        <taxon>Leotiomycetes</taxon>
        <taxon>Helotiales</taxon>
        <taxon>Drepanopezizaceae</taxon>
        <taxon>Drepanopeziza</taxon>
    </lineage>
</organism>
<keyword evidence="8" id="KW-1185">Reference proteome</keyword>
<evidence type="ECO:0000313" key="8">
    <source>
        <dbReference type="Proteomes" id="UP000006753"/>
    </source>
</evidence>
<gene>
    <name evidence="7" type="ORF">MBM_03365</name>
</gene>
<dbReference type="CDD" id="cd19953">
    <property type="entry name" value="PDS5"/>
    <property type="match status" value="1"/>
</dbReference>
<dbReference type="Gene3D" id="1.25.10.10">
    <property type="entry name" value="Leucine-rich Repeat Variant"/>
    <property type="match status" value="1"/>
</dbReference>
<feature type="region of interest" description="Disordered" evidence="6">
    <location>
        <begin position="294"/>
        <end position="322"/>
    </location>
</feature>
<dbReference type="OrthoDB" id="200660at2759"/>
<dbReference type="STRING" id="1072389.K1X071"/>
<keyword evidence="5" id="KW-0131">Cell cycle</keyword>
<dbReference type="EMBL" id="JH921433">
    <property type="protein sequence ID" value="EKD18372.1"/>
    <property type="molecule type" value="Genomic_DNA"/>
</dbReference>
<evidence type="ECO:0000256" key="5">
    <source>
        <dbReference type="ARBA" id="ARBA00023306"/>
    </source>
</evidence>
<dbReference type="GO" id="GO:0051301">
    <property type="term" value="P:cell division"/>
    <property type="evidence" value="ECO:0007669"/>
    <property type="project" value="UniProtKB-KW"/>
</dbReference>
<keyword evidence="4" id="KW-0539">Nucleus</keyword>
<feature type="compositionally biased region" description="Polar residues" evidence="6">
    <location>
        <begin position="612"/>
        <end position="621"/>
    </location>
</feature>
<feature type="compositionally biased region" description="Basic residues" evidence="6">
    <location>
        <begin position="1279"/>
        <end position="1303"/>
    </location>
</feature>
<dbReference type="FunCoup" id="K1X071">
    <property type="interactions" value="856"/>
</dbReference>
<sequence>MGPRRRAEIEPEPEVEVEEHDQEEQELELDSLTFNEPLSWRAGKPIATGELLKRLDTLSHELQEMDQDAIDKDSFAKVAKELAGQQLLGHKDKGVRAFAACCLVDVLKLCAPDAPFTPTQLKDIFTLFVTSILPALSDPSHTYNSQHKYVLASLSEVKSIVLLCDIQNSDALILYLFNNFFDMISGSTKASTGETIAKDVEFNMTQILVTLVDEAHSLPANVVDIIVAQFLRASTPGDGKKKKEVDEKQTTLLLKDLPEAYNMAKTICNTCTEKMARYISQYFNEVILEASAGAVHKSSGHRRTSDALGDSDDEDTPTGPTEAELNELSKAHKLLRELWRASPGVLQNVIPQLEAELSADNVQLRTMATETLGDIISGIGAAGPPPPPSMDPAAYPPVRLEDYPQGPMSDSILTTPISPQSFAQTHPTVYHSFMGRKQDKSPVIRSAWTTAIGRILVTSAGGIGLSRDEEASLVLGLGEKLSDSDEKVRLAAVKAVSRFSFHDIISKLAPNGSVTKSGSVLCTLADRARDRKHNVREEAMIALGRIWGVAAGEIADENEIVMDALGGIPNKIFASLYVNDVEVNVLIDRVTYEQLIPLAYPPSKSKKSKASNGESQTQTNGDGPYDPDKIRTERILLVIKSLDQKAKKAFYAMQSRRSTYSKVLEMFLKRCEEFNGGVVEGNAKEVKKQLDSTIKWLADLSPDPLRTVQELQKYAKMHDRRSYQLLRFAMAPESDFAMVYKAIKEFQKKMLAAPTAPAGLLDTLTPIIYRSASLIYNRSHQPVILQYGRTDEHGLGATARDLMKEISDKHPEIFKASVAELCKSLEEQAPTKTKANDAGSVDALRALASFAKEERKDGKSDIDPTPKFTQALISYAMYGTPAKAAKYAVTVLHSINSTRKEMHMKDLLDKCLTNWTFGEDHSLAKIATICQLCLLDPKLVEDANDEIIDVTTQQILLQFRTPKTEEDPPWQSDDELDDEIQAKCWAIRTLVNRLRTTEDDDTAKTLAVPIYKVINTLITKGGELQPKNNDTPAHHKSRLRLLAAQQMLKLCKQKRFDDLLSPKEFNCLALVAQDTLASVRSGFVEKLQKYIVRGKFPPRFTTIIFITAFEPVPSFRNSIMTWIRSRVKLCRDSKSTVFEQLFPRLLHLLAHHPDFSTEPEELADIGKYIIFYLSTVCSDESLALIHKYAERVKQARDAISKDDENLYMLSDLATTLIRKWEEKKGWNMQVYPGKVGMPAGLFAPLPSHAVAQEIAEKSYLPEDMDRLLDGLVRKAEQKKVRRSLTRPKVFLGHKSKILTKQKRKSDDNDGRPPKKLKSERQPRAAKTPVAKKEKPAREKKTPKPRKQPAGAFSTPDYSSVDRRKSGRMTASSAKKVYVDRDSSEDDQEMLEGVAQWEYLDGAAPPDSDSDADEKDAEQVDDEMEVDEEAEEEEEEEPKKEEKAPPPEPEPEAEESDSSLSPGPESEPEPEPEPEPEEGTREEAENEEEEVESTPPALTRKRSLPSRTSARKPTAKSSSATSTPKATKAKPAARAKTVSKVKSPIVAKATPKTKAKEQIVKTAAQGRNLRNRAAAAK</sequence>
<feature type="compositionally biased region" description="Basic residues" evidence="6">
    <location>
        <begin position="1498"/>
        <end position="1513"/>
    </location>
</feature>